<dbReference type="Proteomes" id="UP000003257">
    <property type="component" value="Unassembled WGS sequence"/>
</dbReference>
<dbReference type="EMBL" id="ABID01000057">
    <property type="protein sequence ID" value="EDQ03013.1"/>
    <property type="molecule type" value="Genomic_DNA"/>
</dbReference>
<gene>
    <name evidence="2" type="ORF">OIHEL45_20516</name>
</gene>
<name>A0ABM9X0Q7_9RHOB</name>
<dbReference type="PROSITE" id="PS51257">
    <property type="entry name" value="PROKAR_LIPOPROTEIN"/>
    <property type="match status" value="1"/>
</dbReference>
<feature type="signal peptide" evidence="1">
    <location>
        <begin position="1"/>
        <end position="26"/>
    </location>
</feature>
<keyword evidence="3" id="KW-1185">Reference proteome</keyword>
<protein>
    <submittedName>
        <fullName evidence="2">Uncharacterized protein</fullName>
    </submittedName>
</protein>
<comment type="caution">
    <text evidence="2">The sequence shown here is derived from an EMBL/GenBank/DDBJ whole genome shotgun (WGS) entry which is preliminary data.</text>
</comment>
<accession>A0ABM9X0Q7</accession>
<evidence type="ECO:0000313" key="3">
    <source>
        <dbReference type="Proteomes" id="UP000003257"/>
    </source>
</evidence>
<proteinExistence type="predicted"/>
<reference evidence="2 3" key="1">
    <citation type="submission" date="2007-11" db="EMBL/GenBank/DDBJ databases">
        <authorList>
            <person name="Wagner-Dobler I."/>
            <person name="Ferriera S."/>
            <person name="Johnson J."/>
            <person name="Kravitz S."/>
            <person name="Beeson K."/>
            <person name="Sutton G."/>
            <person name="Rogers Y.-H."/>
            <person name="Friedman R."/>
            <person name="Frazier M."/>
            <person name="Venter J.C."/>
        </authorList>
    </citation>
    <scope>NUCLEOTIDE SEQUENCE [LARGE SCALE GENOMIC DNA]</scope>
    <source>
        <strain evidence="2 3">HEL-45</strain>
    </source>
</reference>
<keyword evidence="1" id="KW-0732">Signal</keyword>
<evidence type="ECO:0000256" key="1">
    <source>
        <dbReference type="SAM" id="SignalP"/>
    </source>
</evidence>
<organism evidence="2 3">
    <name type="scientific">Sulfitobacter indolifex HEL-45</name>
    <dbReference type="NCBI Taxonomy" id="391624"/>
    <lineage>
        <taxon>Bacteria</taxon>
        <taxon>Pseudomonadati</taxon>
        <taxon>Pseudomonadota</taxon>
        <taxon>Alphaproteobacteria</taxon>
        <taxon>Rhodobacterales</taxon>
        <taxon>Roseobacteraceae</taxon>
        <taxon>Sulfitobacter</taxon>
    </lineage>
</organism>
<dbReference type="RefSeq" id="WP_007121407.1">
    <property type="nucleotide sequence ID" value="NZ_ABID01000057.1"/>
</dbReference>
<feature type="chain" id="PRO_5046649667" evidence="1">
    <location>
        <begin position="27"/>
        <end position="130"/>
    </location>
</feature>
<sequence length="130" mass="14031">MKIKASYIGLLAAACVFLSAPQDLQAFELSDGSYETDQDGGTGTLKVFQGQAVLRIKGKECSGEVAGELRPLSDGQLTFSQNLDGNHCALVLRDSTQGLIKIMPQQNCSKFNGPTCSFFGVVKKHTFMQH</sequence>
<evidence type="ECO:0000313" key="2">
    <source>
        <dbReference type="EMBL" id="EDQ03013.1"/>
    </source>
</evidence>